<evidence type="ECO:0000256" key="7">
    <source>
        <dbReference type="ARBA" id="ARBA00031259"/>
    </source>
</evidence>
<keyword evidence="6 8" id="KW-0539">Nucleus</keyword>
<organism evidence="10 11">
    <name type="scientific">Lasiosphaeria ovina</name>
    <dbReference type="NCBI Taxonomy" id="92902"/>
    <lineage>
        <taxon>Eukaryota</taxon>
        <taxon>Fungi</taxon>
        <taxon>Dikarya</taxon>
        <taxon>Ascomycota</taxon>
        <taxon>Pezizomycotina</taxon>
        <taxon>Sordariomycetes</taxon>
        <taxon>Sordariomycetidae</taxon>
        <taxon>Sordariales</taxon>
        <taxon>Lasiosphaeriaceae</taxon>
        <taxon>Lasiosphaeria</taxon>
    </lineage>
</organism>
<dbReference type="GO" id="GO:0003712">
    <property type="term" value="F:transcription coregulator activity"/>
    <property type="evidence" value="ECO:0007669"/>
    <property type="project" value="InterPro"/>
</dbReference>
<dbReference type="Proteomes" id="UP001287356">
    <property type="component" value="Unassembled WGS sequence"/>
</dbReference>
<evidence type="ECO:0000256" key="8">
    <source>
        <dbReference type="RuleBase" id="RU364143"/>
    </source>
</evidence>
<dbReference type="GO" id="GO:0006357">
    <property type="term" value="P:regulation of transcription by RNA polymerase II"/>
    <property type="evidence" value="ECO:0007669"/>
    <property type="project" value="InterPro"/>
</dbReference>
<keyword evidence="4 8" id="KW-0805">Transcription regulation</keyword>
<evidence type="ECO:0000313" key="10">
    <source>
        <dbReference type="EMBL" id="KAK3366003.1"/>
    </source>
</evidence>
<keyword evidence="8" id="KW-0010">Activator</keyword>
<feature type="region of interest" description="Disordered" evidence="9">
    <location>
        <begin position="288"/>
        <end position="333"/>
    </location>
</feature>
<evidence type="ECO:0000256" key="1">
    <source>
        <dbReference type="ARBA" id="ARBA00004123"/>
    </source>
</evidence>
<evidence type="ECO:0000256" key="9">
    <source>
        <dbReference type="SAM" id="MobiDB-lite"/>
    </source>
</evidence>
<evidence type="ECO:0000256" key="4">
    <source>
        <dbReference type="ARBA" id="ARBA00023015"/>
    </source>
</evidence>
<dbReference type="AlphaFoldDB" id="A0AAE0JX66"/>
<dbReference type="PANTHER" id="PTHR13104">
    <property type="entry name" value="MED-6-RELATED"/>
    <property type="match status" value="1"/>
</dbReference>
<comment type="function">
    <text evidence="8">Component of the Mediator complex, a coactivator involved in the regulated transcription of nearly all RNA polymerase II-dependent genes. Mediator functions as a bridge to convey information from gene-specific regulatory proteins to the basal RNA polymerase II transcription machinery. Mediator is recruited to promoters by direct interactions with regulatory proteins and serves as a scaffold for the assembly of a functional preinitiation complex with RNA polymerase II and the general transcription factors.</text>
</comment>
<accession>A0AAE0JX66</accession>
<gene>
    <name evidence="8" type="primary">MED6</name>
    <name evidence="10" type="ORF">B0T24DRAFT_560110</name>
</gene>
<evidence type="ECO:0000313" key="11">
    <source>
        <dbReference type="Proteomes" id="UP001287356"/>
    </source>
</evidence>
<comment type="similarity">
    <text evidence="2 8">Belongs to the Mediator complex subunit 6 family.</text>
</comment>
<dbReference type="EMBL" id="JAULSN010000008">
    <property type="protein sequence ID" value="KAK3366003.1"/>
    <property type="molecule type" value="Genomic_DNA"/>
</dbReference>
<dbReference type="InterPro" id="IPR038566">
    <property type="entry name" value="Mediator_Med6_sf"/>
</dbReference>
<evidence type="ECO:0000256" key="5">
    <source>
        <dbReference type="ARBA" id="ARBA00023163"/>
    </source>
</evidence>
<reference evidence="10" key="1">
    <citation type="journal article" date="2023" name="Mol. Phylogenet. Evol.">
        <title>Genome-scale phylogeny and comparative genomics of the fungal order Sordariales.</title>
        <authorList>
            <person name="Hensen N."/>
            <person name="Bonometti L."/>
            <person name="Westerberg I."/>
            <person name="Brannstrom I.O."/>
            <person name="Guillou S."/>
            <person name="Cros-Aarteil S."/>
            <person name="Calhoun S."/>
            <person name="Haridas S."/>
            <person name="Kuo A."/>
            <person name="Mondo S."/>
            <person name="Pangilinan J."/>
            <person name="Riley R."/>
            <person name="LaButti K."/>
            <person name="Andreopoulos B."/>
            <person name="Lipzen A."/>
            <person name="Chen C."/>
            <person name="Yan M."/>
            <person name="Daum C."/>
            <person name="Ng V."/>
            <person name="Clum A."/>
            <person name="Steindorff A."/>
            <person name="Ohm R.A."/>
            <person name="Martin F."/>
            <person name="Silar P."/>
            <person name="Natvig D.O."/>
            <person name="Lalanne C."/>
            <person name="Gautier V."/>
            <person name="Ament-Velasquez S.L."/>
            <person name="Kruys A."/>
            <person name="Hutchinson M.I."/>
            <person name="Powell A.J."/>
            <person name="Barry K."/>
            <person name="Miller A.N."/>
            <person name="Grigoriev I.V."/>
            <person name="Debuchy R."/>
            <person name="Gladieux P."/>
            <person name="Hiltunen Thoren M."/>
            <person name="Johannesson H."/>
        </authorList>
    </citation>
    <scope>NUCLEOTIDE SEQUENCE</scope>
    <source>
        <strain evidence="10">CBS 958.72</strain>
    </source>
</reference>
<protein>
    <recommendedName>
        <fullName evidence="3 8">Mediator of RNA polymerase II transcription subunit 6</fullName>
    </recommendedName>
    <alternativeName>
        <fullName evidence="7 8">Mediator complex subunit 6</fullName>
    </alternativeName>
</protein>
<feature type="region of interest" description="Disordered" evidence="9">
    <location>
        <begin position="172"/>
        <end position="193"/>
    </location>
</feature>
<proteinExistence type="inferred from homology"/>
<evidence type="ECO:0000256" key="3">
    <source>
        <dbReference type="ARBA" id="ARBA00020634"/>
    </source>
</evidence>
<sequence>MAFDPLAIPLDEIQWRAPINAEGGLHNNSVLYYFAQSPFFDKTSNNEVVFQQGLSNQHMMQYLATREAFESRLRSMSGLEFIVAQEPAETGPGAGTGIWVINKQTRRKRQGEEDEVIVHATYFLDGENIYMAPTLADILSSRIAAISNSIEKILPIANSVQTWTPAQGRVYQAPASQQAGTASGPGKNRDASKDVTPMLEGMGKVAPAAAKASINTLPDMSLVEESLMIHERYGGDYMDENPITGKPGDFHLSSTGRKDKHPQQPGGGAARNAAPLTLKDAALSALDTKVDGDGNASNPLAKNANTGKETKSPKTPGLPKPKRRKSKIGSTPS</sequence>
<feature type="region of interest" description="Disordered" evidence="9">
    <location>
        <begin position="238"/>
        <end position="276"/>
    </location>
</feature>
<feature type="compositionally biased region" description="Polar residues" evidence="9">
    <location>
        <begin position="295"/>
        <end position="307"/>
    </location>
</feature>
<comment type="subunit">
    <text evidence="8">Component of the Mediator complex.</text>
</comment>
<evidence type="ECO:0000256" key="2">
    <source>
        <dbReference type="ARBA" id="ARBA00007526"/>
    </source>
</evidence>
<reference evidence="10" key="2">
    <citation type="submission" date="2023-06" db="EMBL/GenBank/DDBJ databases">
        <authorList>
            <consortium name="Lawrence Berkeley National Laboratory"/>
            <person name="Haridas S."/>
            <person name="Hensen N."/>
            <person name="Bonometti L."/>
            <person name="Westerberg I."/>
            <person name="Brannstrom I.O."/>
            <person name="Guillou S."/>
            <person name="Cros-Aarteil S."/>
            <person name="Calhoun S."/>
            <person name="Kuo A."/>
            <person name="Mondo S."/>
            <person name="Pangilinan J."/>
            <person name="Riley R."/>
            <person name="Labutti K."/>
            <person name="Andreopoulos B."/>
            <person name="Lipzen A."/>
            <person name="Chen C."/>
            <person name="Yanf M."/>
            <person name="Daum C."/>
            <person name="Ng V."/>
            <person name="Clum A."/>
            <person name="Steindorff A."/>
            <person name="Ohm R."/>
            <person name="Martin F."/>
            <person name="Silar P."/>
            <person name="Natvig D."/>
            <person name="Lalanne C."/>
            <person name="Gautier V."/>
            <person name="Ament-Velasquez S.L."/>
            <person name="Kruys A."/>
            <person name="Hutchinson M.I."/>
            <person name="Powell A.J."/>
            <person name="Barry K."/>
            <person name="Miller A.N."/>
            <person name="Grigoriev I.V."/>
            <person name="Debuchy R."/>
            <person name="Gladieux P."/>
            <person name="Thoren M.H."/>
            <person name="Johannesson H."/>
        </authorList>
    </citation>
    <scope>NUCLEOTIDE SEQUENCE</scope>
    <source>
        <strain evidence="10">CBS 958.72</strain>
    </source>
</reference>
<dbReference type="GO" id="GO:0016592">
    <property type="term" value="C:mediator complex"/>
    <property type="evidence" value="ECO:0007669"/>
    <property type="project" value="InterPro"/>
</dbReference>
<dbReference type="InterPro" id="IPR007018">
    <property type="entry name" value="Mediator_Med6"/>
</dbReference>
<evidence type="ECO:0000256" key="6">
    <source>
        <dbReference type="ARBA" id="ARBA00023242"/>
    </source>
</evidence>
<name>A0AAE0JX66_9PEZI</name>
<keyword evidence="11" id="KW-1185">Reference proteome</keyword>
<comment type="subcellular location">
    <subcellularLocation>
        <location evidence="1 8">Nucleus</location>
    </subcellularLocation>
</comment>
<dbReference type="Pfam" id="PF04934">
    <property type="entry name" value="Med6"/>
    <property type="match status" value="1"/>
</dbReference>
<comment type="caution">
    <text evidence="10">The sequence shown here is derived from an EMBL/GenBank/DDBJ whole genome shotgun (WGS) entry which is preliminary data.</text>
</comment>
<dbReference type="Gene3D" id="3.10.450.580">
    <property type="entry name" value="Mediator complex, subunit Med6"/>
    <property type="match status" value="1"/>
</dbReference>
<keyword evidence="5 8" id="KW-0804">Transcription</keyword>